<dbReference type="EMBL" id="LAZR01000136">
    <property type="protein sequence ID" value="KKN87664.1"/>
    <property type="molecule type" value="Genomic_DNA"/>
</dbReference>
<protein>
    <submittedName>
        <fullName evidence="1">Uncharacterized protein</fullName>
    </submittedName>
</protein>
<accession>A0A0F9U7R2</accession>
<sequence>MARVKSTKPKKRTKTMKRGLRLFSVPSLDNNFPQRTIQKMEQVIEDILSNNQVLDEISSWIITQAILAAKFRQASIIEKNTVMIVIQKHRKKGHRLGFSERQMQAINRIVLQKDQTGQLEDFAQRLFKKRKE</sequence>
<comment type="caution">
    <text evidence="1">The sequence shown here is derived from an EMBL/GenBank/DDBJ whole genome shotgun (WGS) entry which is preliminary data.</text>
</comment>
<reference evidence="1" key="1">
    <citation type="journal article" date="2015" name="Nature">
        <title>Complex archaea that bridge the gap between prokaryotes and eukaryotes.</title>
        <authorList>
            <person name="Spang A."/>
            <person name="Saw J.H."/>
            <person name="Jorgensen S.L."/>
            <person name="Zaremba-Niedzwiedzka K."/>
            <person name="Martijn J."/>
            <person name="Lind A.E."/>
            <person name="van Eijk R."/>
            <person name="Schleper C."/>
            <person name="Guy L."/>
            <person name="Ettema T.J."/>
        </authorList>
    </citation>
    <scope>NUCLEOTIDE SEQUENCE</scope>
</reference>
<organism evidence="1">
    <name type="scientific">marine sediment metagenome</name>
    <dbReference type="NCBI Taxonomy" id="412755"/>
    <lineage>
        <taxon>unclassified sequences</taxon>
        <taxon>metagenomes</taxon>
        <taxon>ecological metagenomes</taxon>
    </lineage>
</organism>
<name>A0A0F9U7R2_9ZZZZ</name>
<dbReference type="AlphaFoldDB" id="A0A0F9U7R2"/>
<gene>
    <name evidence="1" type="ORF">LCGC14_0257140</name>
</gene>
<evidence type="ECO:0000313" key="1">
    <source>
        <dbReference type="EMBL" id="KKN87664.1"/>
    </source>
</evidence>
<proteinExistence type="predicted"/>